<evidence type="ECO:0000313" key="1">
    <source>
        <dbReference type="EMBL" id="KAF2240956.1"/>
    </source>
</evidence>
<dbReference type="OrthoDB" id="4790878at2759"/>
<dbReference type="GeneID" id="54587550"/>
<keyword evidence="2" id="KW-1185">Reference proteome</keyword>
<protein>
    <submittedName>
        <fullName evidence="1">Uncharacterized protein</fullName>
    </submittedName>
</protein>
<dbReference type="AlphaFoldDB" id="A0A6A6HS67"/>
<reference evidence="1" key="1">
    <citation type="journal article" date="2020" name="Stud. Mycol.">
        <title>101 Dothideomycetes genomes: a test case for predicting lifestyles and emergence of pathogens.</title>
        <authorList>
            <person name="Haridas S."/>
            <person name="Albert R."/>
            <person name="Binder M."/>
            <person name="Bloem J."/>
            <person name="Labutti K."/>
            <person name="Salamov A."/>
            <person name="Andreopoulos B."/>
            <person name="Baker S."/>
            <person name="Barry K."/>
            <person name="Bills G."/>
            <person name="Bluhm B."/>
            <person name="Cannon C."/>
            <person name="Castanera R."/>
            <person name="Culley D."/>
            <person name="Daum C."/>
            <person name="Ezra D."/>
            <person name="Gonzalez J."/>
            <person name="Henrissat B."/>
            <person name="Kuo A."/>
            <person name="Liang C."/>
            <person name="Lipzen A."/>
            <person name="Lutzoni F."/>
            <person name="Magnuson J."/>
            <person name="Mondo S."/>
            <person name="Nolan M."/>
            <person name="Ohm R."/>
            <person name="Pangilinan J."/>
            <person name="Park H.-J."/>
            <person name="Ramirez L."/>
            <person name="Alfaro M."/>
            <person name="Sun H."/>
            <person name="Tritt A."/>
            <person name="Yoshinaga Y."/>
            <person name="Zwiers L.-H."/>
            <person name="Turgeon B."/>
            <person name="Goodwin S."/>
            <person name="Spatafora J."/>
            <person name="Crous P."/>
            <person name="Grigoriev I."/>
        </authorList>
    </citation>
    <scope>NUCLEOTIDE SEQUENCE</scope>
    <source>
        <strain evidence="1">CBS 122368</strain>
    </source>
</reference>
<name>A0A6A6HS67_9PLEO</name>
<gene>
    <name evidence="1" type="ORF">BU26DRAFT_572194</name>
</gene>
<accession>A0A6A6HS67</accession>
<sequence length="296" mass="33851">MSFRYSNNEPSWVVNNARGSTAQAVAKNQKSRLLQLPGELLNRIYEYALTDTSPCGLQYVTHLSIYGERKRTFTSANGIELNRLKYVCGKLYAETAGLELKFNTVTFRFREPANSFSVFLEASSPSVAAMLTTVILSSSDPNDILPEPFRALLPVMWFCKQNPRVTVKYIWEIWRLGGYYDSNQAAVYITPLAIERFMDIGAFLSDCLRGKSLNIPNQYLYYLLVDQLGAWSDPMHIRRLDFQKSSVPNFRFFPNVSSIGTEFKRAATHYTTIRNYKIGTDKAWVEYAKSWVKDGI</sequence>
<dbReference type="InterPro" id="IPR038883">
    <property type="entry name" value="AN11006-like"/>
</dbReference>
<evidence type="ECO:0000313" key="2">
    <source>
        <dbReference type="Proteomes" id="UP000800094"/>
    </source>
</evidence>
<organism evidence="1 2">
    <name type="scientific">Trematosphaeria pertusa</name>
    <dbReference type="NCBI Taxonomy" id="390896"/>
    <lineage>
        <taxon>Eukaryota</taxon>
        <taxon>Fungi</taxon>
        <taxon>Dikarya</taxon>
        <taxon>Ascomycota</taxon>
        <taxon>Pezizomycotina</taxon>
        <taxon>Dothideomycetes</taxon>
        <taxon>Pleosporomycetidae</taxon>
        <taxon>Pleosporales</taxon>
        <taxon>Massarineae</taxon>
        <taxon>Trematosphaeriaceae</taxon>
        <taxon>Trematosphaeria</taxon>
    </lineage>
</organism>
<dbReference type="PANTHER" id="PTHR42085:SF1">
    <property type="entry name" value="F-BOX DOMAIN-CONTAINING PROTEIN"/>
    <property type="match status" value="1"/>
</dbReference>
<dbReference type="EMBL" id="ML987214">
    <property type="protein sequence ID" value="KAF2240956.1"/>
    <property type="molecule type" value="Genomic_DNA"/>
</dbReference>
<dbReference type="RefSeq" id="XP_033675960.1">
    <property type="nucleotide sequence ID" value="XM_033834220.1"/>
</dbReference>
<proteinExistence type="predicted"/>
<dbReference type="PANTHER" id="PTHR42085">
    <property type="entry name" value="F-BOX DOMAIN-CONTAINING PROTEIN"/>
    <property type="match status" value="1"/>
</dbReference>
<dbReference type="Proteomes" id="UP000800094">
    <property type="component" value="Unassembled WGS sequence"/>
</dbReference>